<evidence type="ECO:0000256" key="1">
    <source>
        <dbReference type="SAM" id="MobiDB-lite"/>
    </source>
</evidence>
<dbReference type="HOGENOM" id="CLU_2762603_0_0_1"/>
<dbReference type="InParanoid" id="K3Z199"/>
<dbReference type="Proteomes" id="UP000004995">
    <property type="component" value="Unassembled WGS sequence"/>
</dbReference>
<protein>
    <submittedName>
        <fullName evidence="2">Uncharacterized protein</fullName>
    </submittedName>
</protein>
<evidence type="ECO:0000313" key="2">
    <source>
        <dbReference type="EnsemblPlants" id="KQL30884"/>
    </source>
</evidence>
<dbReference type="Gramene" id="KQL30884">
    <property type="protein sequence ID" value="KQL30884"/>
    <property type="gene ID" value="SETIT_020317mg"/>
</dbReference>
<sequence>MSSCKPLPGTASSGGQQAVSSLAAAGATFEGRQRGHVAGDEPRARASAKAEQAWPEPPSVRKSEKKGRGD</sequence>
<evidence type="ECO:0000313" key="3">
    <source>
        <dbReference type="Proteomes" id="UP000004995"/>
    </source>
</evidence>
<feature type="compositionally biased region" description="Basic and acidic residues" evidence="1">
    <location>
        <begin position="31"/>
        <end position="44"/>
    </location>
</feature>
<dbReference type="AlphaFoldDB" id="K3Z199"/>
<organism evidence="2 3">
    <name type="scientific">Setaria italica</name>
    <name type="common">Foxtail millet</name>
    <name type="synonym">Panicum italicum</name>
    <dbReference type="NCBI Taxonomy" id="4555"/>
    <lineage>
        <taxon>Eukaryota</taxon>
        <taxon>Viridiplantae</taxon>
        <taxon>Streptophyta</taxon>
        <taxon>Embryophyta</taxon>
        <taxon>Tracheophyta</taxon>
        <taxon>Spermatophyta</taxon>
        <taxon>Magnoliopsida</taxon>
        <taxon>Liliopsida</taxon>
        <taxon>Poales</taxon>
        <taxon>Poaceae</taxon>
        <taxon>PACMAD clade</taxon>
        <taxon>Panicoideae</taxon>
        <taxon>Panicodae</taxon>
        <taxon>Paniceae</taxon>
        <taxon>Cenchrinae</taxon>
        <taxon>Setaria</taxon>
    </lineage>
</organism>
<feature type="compositionally biased region" description="Polar residues" evidence="1">
    <location>
        <begin position="10"/>
        <end position="20"/>
    </location>
</feature>
<name>K3Z199_SETIT</name>
<proteinExistence type="predicted"/>
<keyword evidence="3" id="KW-1185">Reference proteome</keyword>
<dbReference type="EnsemblPlants" id="KQL30884">
    <property type="protein sequence ID" value="KQL30884"/>
    <property type="gene ID" value="SETIT_020317mg"/>
</dbReference>
<feature type="region of interest" description="Disordered" evidence="1">
    <location>
        <begin position="1"/>
        <end position="70"/>
    </location>
</feature>
<accession>K3Z199</accession>
<reference evidence="2" key="2">
    <citation type="submission" date="2018-08" db="UniProtKB">
        <authorList>
            <consortium name="EnsemblPlants"/>
        </authorList>
    </citation>
    <scope>IDENTIFICATION</scope>
    <source>
        <strain evidence="2">Yugu1</strain>
    </source>
</reference>
<dbReference type="EMBL" id="AGNK02000482">
    <property type="status" value="NOT_ANNOTATED_CDS"/>
    <property type="molecule type" value="Genomic_DNA"/>
</dbReference>
<reference evidence="3" key="1">
    <citation type="journal article" date="2012" name="Nat. Biotechnol.">
        <title>Reference genome sequence of the model plant Setaria.</title>
        <authorList>
            <person name="Bennetzen J.L."/>
            <person name="Schmutz J."/>
            <person name="Wang H."/>
            <person name="Percifield R."/>
            <person name="Hawkins J."/>
            <person name="Pontaroli A.C."/>
            <person name="Estep M."/>
            <person name="Feng L."/>
            <person name="Vaughn J.N."/>
            <person name="Grimwood J."/>
            <person name="Jenkins J."/>
            <person name="Barry K."/>
            <person name="Lindquist E."/>
            <person name="Hellsten U."/>
            <person name="Deshpande S."/>
            <person name="Wang X."/>
            <person name="Wu X."/>
            <person name="Mitros T."/>
            <person name="Triplett J."/>
            <person name="Yang X."/>
            <person name="Ye C.Y."/>
            <person name="Mauro-Herrera M."/>
            <person name="Wang L."/>
            <person name="Li P."/>
            <person name="Sharma M."/>
            <person name="Sharma R."/>
            <person name="Ronald P.C."/>
            <person name="Panaud O."/>
            <person name="Kellogg E.A."/>
            <person name="Brutnell T.P."/>
            <person name="Doust A.N."/>
            <person name="Tuskan G.A."/>
            <person name="Rokhsar D."/>
            <person name="Devos K.M."/>
        </authorList>
    </citation>
    <scope>NUCLEOTIDE SEQUENCE [LARGE SCALE GENOMIC DNA]</scope>
    <source>
        <strain evidence="3">cv. Yugu1</strain>
    </source>
</reference>
<feature type="compositionally biased region" description="Basic and acidic residues" evidence="1">
    <location>
        <begin position="59"/>
        <end position="70"/>
    </location>
</feature>